<evidence type="ECO:0000313" key="4">
    <source>
        <dbReference type="EMBL" id="RFF30117.1"/>
    </source>
</evidence>
<dbReference type="AlphaFoldDB" id="A0A3E1K7Y2"/>
<dbReference type="InterPro" id="IPR058740">
    <property type="entry name" value="MurL_N"/>
</dbReference>
<dbReference type="GO" id="GO:0009252">
    <property type="term" value="P:peptidoglycan biosynthetic process"/>
    <property type="evidence" value="ECO:0007669"/>
    <property type="project" value="UniProtKB-UniRule"/>
</dbReference>
<name>A0A3E1K7Y2_9GAMM</name>
<keyword evidence="4" id="KW-0378">Hydrolase</keyword>
<dbReference type="GO" id="GO:0071555">
    <property type="term" value="P:cell wall organization"/>
    <property type="evidence" value="ECO:0007669"/>
    <property type="project" value="UniProtKB-KW"/>
</dbReference>
<organism evidence="4 5">
    <name type="scientific">Wenzhouxiangella sediminis</name>
    <dbReference type="NCBI Taxonomy" id="1792836"/>
    <lineage>
        <taxon>Bacteria</taxon>
        <taxon>Pseudomonadati</taxon>
        <taxon>Pseudomonadota</taxon>
        <taxon>Gammaproteobacteria</taxon>
        <taxon>Chromatiales</taxon>
        <taxon>Wenzhouxiangellaceae</taxon>
        <taxon>Wenzhouxiangella</taxon>
    </lineage>
</organism>
<dbReference type="GO" id="GO:0004519">
    <property type="term" value="F:endonuclease activity"/>
    <property type="evidence" value="ECO:0007669"/>
    <property type="project" value="UniProtKB-KW"/>
</dbReference>
<dbReference type="InterPro" id="IPR043689">
    <property type="entry name" value="MurL"/>
</dbReference>
<keyword evidence="1" id="KW-0961">Cell wall biogenesis/degradation</keyword>
<dbReference type="InterPro" id="IPR058741">
    <property type="entry name" value="MurL_C"/>
</dbReference>
<keyword evidence="1" id="KW-0133">Cell shape</keyword>
<dbReference type="GO" id="GO:0005737">
    <property type="term" value="C:cytoplasm"/>
    <property type="evidence" value="ECO:0007669"/>
    <property type="project" value="UniProtKB-UniRule"/>
</dbReference>
<gene>
    <name evidence="1" type="primary">murL</name>
    <name evidence="4" type="ORF">DZC52_09660</name>
</gene>
<reference evidence="4 5" key="1">
    <citation type="submission" date="2018-08" db="EMBL/GenBank/DDBJ databases">
        <title>Wenzhouxiangella salilacus sp. nov., a novel bacterium isolated from a saline lake in Xinjiang Province, China.</title>
        <authorList>
            <person name="Han S."/>
        </authorList>
    </citation>
    <scope>NUCLEOTIDE SEQUENCE [LARGE SCALE GENOMIC DNA]</scope>
    <source>
        <strain evidence="4 5">XDB06</strain>
    </source>
</reference>
<keyword evidence="1" id="KW-0413">Isomerase</keyword>
<evidence type="ECO:0000313" key="5">
    <source>
        <dbReference type="Proteomes" id="UP000260351"/>
    </source>
</evidence>
<dbReference type="GO" id="GO:0016855">
    <property type="term" value="F:racemase and epimerase activity, acting on amino acids and derivatives"/>
    <property type="evidence" value="ECO:0007669"/>
    <property type="project" value="UniProtKB-UniRule"/>
</dbReference>
<dbReference type="SUPFAM" id="SSF52402">
    <property type="entry name" value="Adenine nucleotide alpha hydrolases-like"/>
    <property type="match status" value="1"/>
</dbReference>
<comment type="similarity">
    <text evidence="1">Belongs to the MurL family.</text>
</comment>
<dbReference type="Pfam" id="PF26298">
    <property type="entry name" value="MurL_epimerase_C"/>
    <property type="match status" value="1"/>
</dbReference>
<comment type="catalytic activity">
    <reaction evidence="1">
        <text>UDP-N-acetyl-alpha-D-muramoyl-L-alanyl-L-glutamate + ATP + H2O = UDP-N-acetyl-alpha-D-muramoyl-L-alanyl-D-glutamate + AMP + diphosphate + H(+)</text>
        <dbReference type="Rhea" id="RHEA:58812"/>
        <dbReference type="ChEBI" id="CHEBI:15377"/>
        <dbReference type="ChEBI" id="CHEBI:15378"/>
        <dbReference type="ChEBI" id="CHEBI:30616"/>
        <dbReference type="ChEBI" id="CHEBI:33019"/>
        <dbReference type="ChEBI" id="CHEBI:83900"/>
        <dbReference type="ChEBI" id="CHEBI:142725"/>
        <dbReference type="ChEBI" id="CHEBI:456215"/>
        <dbReference type="EC" id="5.1.1.23"/>
    </reaction>
</comment>
<evidence type="ECO:0000259" key="3">
    <source>
        <dbReference type="Pfam" id="PF26299"/>
    </source>
</evidence>
<dbReference type="GO" id="GO:0008360">
    <property type="term" value="P:regulation of cell shape"/>
    <property type="evidence" value="ECO:0007669"/>
    <property type="project" value="UniProtKB-KW"/>
</dbReference>
<protein>
    <recommendedName>
        <fullName evidence="1">UDP-N-acetyl-alpha-D-muramoyl-L-alanyl-L-glutamate epimerase</fullName>
        <ecNumber evidence="1">5.1.1.23</ecNumber>
    </recommendedName>
    <alternativeName>
        <fullName evidence="1">UDP-MurNAc-L-Ala-L-Glu epimerase</fullName>
    </alternativeName>
</protein>
<dbReference type="UniPathway" id="UPA00219"/>
<evidence type="ECO:0000259" key="2">
    <source>
        <dbReference type="Pfam" id="PF26298"/>
    </source>
</evidence>
<comment type="function">
    <text evidence="1">Cell wall formation. Catalyzes epimerization of the terminal L-glutamate in UDP-N-acetyl-alpha-D-muramoyl-L-alanyl-L-glutamate.</text>
</comment>
<feature type="domain" description="MurL C-terminal" evidence="2">
    <location>
        <begin position="280"/>
        <end position="388"/>
    </location>
</feature>
<dbReference type="HAMAP" id="MF_02209">
    <property type="entry name" value="MurL"/>
    <property type="match status" value="1"/>
</dbReference>
<keyword evidence="4" id="KW-0255">Endonuclease</keyword>
<comment type="pathway">
    <text evidence="1">Cell wall biogenesis; peptidoglycan biosynthesis.</text>
</comment>
<dbReference type="Proteomes" id="UP000260351">
    <property type="component" value="Unassembled WGS sequence"/>
</dbReference>
<dbReference type="GO" id="GO:0051301">
    <property type="term" value="P:cell division"/>
    <property type="evidence" value="ECO:0007669"/>
    <property type="project" value="UniProtKB-KW"/>
</dbReference>
<dbReference type="OrthoDB" id="9768152at2"/>
<dbReference type="EMBL" id="QUZK01000038">
    <property type="protein sequence ID" value="RFF30117.1"/>
    <property type="molecule type" value="Genomic_DNA"/>
</dbReference>
<keyword evidence="1" id="KW-0131">Cell cycle</keyword>
<keyword evidence="1" id="KW-0132">Cell division</keyword>
<keyword evidence="4" id="KW-0540">Nuclease</keyword>
<comment type="caution">
    <text evidence="4">The sequence shown here is derived from an EMBL/GenBank/DDBJ whole genome shotgun (WGS) entry which is preliminary data.</text>
</comment>
<evidence type="ECO:0000256" key="1">
    <source>
        <dbReference type="HAMAP-Rule" id="MF_02209"/>
    </source>
</evidence>
<sequence length="414" mass="45272">MVELFYRLDGIELQERFRLPIEGGGCRCPEALDAALDLLHWTAGVSYWKAGCPPSIAFEGRAPDAWQAAWLARLYREGLAEFAWRNGLDQDAWATFPAGGAPSGAVRCRLPRRSLVPMGGGKDSLVALERLRRRGEQPVTVQVGRAALIRQVAEVAGTPHLVIEREVDAGLAALNRQGAWNGHVPITAINASALIVLALARGFDRVVFANEHSADEATLHDERGRPVNHQFSKSLEFETMLGEWVGRCITPDLSVFSILRRDRELAICREFAGLERYHGVFSSCNRNFHLDGARTDRWCGHCPKCHFVFLALAPFMSPEALTGIFGANLLADGGQLPGFRSLLAIDGAKPFECVGEAGEARAALAALSADPRWRDCTVVSALAPSLADLDVPELDRLCRPARAHRIPDELLADD</sequence>
<accession>A0A3E1K7Y2</accession>
<keyword evidence="1" id="KW-0573">Peptidoglycan synthesis</keyword>
<feature type="domain" description="MurL N-terminal" evidence="3">
    <location>
        <begin position="2"/>
        <end position="258"/>
    </location>
</feature>
<dbReference type="Pfam" id="PF26299">
    <property type="entry name" value="MurL_N"/>
    <property type="match status" value="1"/>
</dbReference>
<dbReference type="EC" id="5.1.1.23" evidence="1"/>
<proteinExistence type="inferred from homology"/>
<keyword evidence="5" id="KW-1185">Reference proteome</keyword>